<dbReference type="Pfam" id="PF22560">
    <property type="entry name" value="GMT-wHTH"/>
    <property type="match status" value="1"/>
</dbReference>
<evidence type="ECO:0000313" key="3">
    <source>
        <dbReference type="EMBL" id="ABJ87515.1"/>
    </source>
</evidence>
<dbReference type="AlphaFoldDB" id="Q01S55"/>
<dbReference type="HOGENOM" id="CLU_063017_0_0_0"/>
<dbReference type="eggNOG" id="ENOG5032RW1">
    <property type="taxonomic scope" value="Bacteria"/>
</dbReference>
<feature type="domain" description="GMT-like wHTH" evidence="2">
    <location>
        <begin position="282"/>
        <end position="353"/>
    </location>
</feature>
<gene>
    <name evidence="3" type="ordered locus">Acid_6593</name>
</gene>
<reference evidence="3" key="1">
    <citation type="submission" date="2006-10" db="EMBL/GenBank/DDBJ databases">
        <title>Complete sequence of Solibacter usitatus Ellin6076.</title>
        <authorList>
            <consortium name="US DOE Joint Genome Institute"/>
            <person name="Copeland A."/>
            <person name="Lucas S."/>
            <person name="Lapidus A."/>
            <person name="Barry K."/>
            <person name="Detter J.C."/>
            <person name="Glavina del Rio T."/>
            <person name="Hammon N."/>
            <person name="Israni S."/>
            <person name="Dalin E."/>
            <person name="Tice H."/>
            <person name="Pitluck S."/>
            <person name="Thompson L.S."/>
            <person name="Brettin T."/>
            <person name="Bruce D."/>
            <person name="Han C."/>
            <person name="Tapia R."/>
            <person name="Gilna P."/>
            <person name="Schmutz J."/>
            <person name="Larimer F."/>
            <person name="Land M."/>
            <person name="Hauser L."/>
            <person name="Kyrpides N."/>
            <person name="Mikhailova N."/>
            <person name="Janssen P.H."/>
            <person name="Kuske C.R."/>
            <person name="Richardson P."/>
        </authorList>
    </citation>
    <scope>NUCLEOTIDE SEQUENCE</scope>
    <source>
        <strain evidence="3">Ellin6076</strain>
    </source>
</reference>
<proteinExistence type="predicted"/>
<sequence length="377" mass="42795">MKKHTPLGVEEDFFDEEPRDSSRVKRQIVTEYFGYYMNVMARDGRSPGYVDLFAGPGKYGSGEESIPILICKQVAANERLRNKVKLWFNEGDPELYKKLQENIAAIPKIDSFAHPPRITNRIISRAFAPQLSGMRTPSFIFVDPCGYKGVSLKLIASALQPFGNDCIFFFNYNRVNMKLSYELMNESVNSFFEAERAERVRSEIRGLESPKAREQIILAAVTTALKEQVHAYCLTFGFRTREGGGTSHHLVYATKDVRALNQMKVIYLKASSDKRDGVGSLDYDPRDAESTELCLFSPLDEVRERVLGVFAGRALTFDDLISEETETTFTKSAYRNVLLELEEEKRVTMDPPAEDRRFRPGGERRSLPGATTIRFSV</sequence>
<dbReference type="InParanoid" id="Q01S55"/>
<feature type="region of interest" description="Disordered" evidence="1">
    <location>
        <begin position="349"/>
        <end position="377"/>
    </location>
</feature>
<dbReference type="EMBL" id="CP000473">
    <property type="protein sequence ID" value="ABJ87515.1"/>
    <property type="molecule type" value="Genomic_DNA"/>
</dbReference>
<organism evidence="3">
    <name type="scientific">Solibacter usitatus (strain Ellin6076)</name>
    <dbReference type="NCBI Taxonomy" id="234267"/>
    <lineage>
        <taxon>Bacteria</taxon>
        <taxon>Pseudomonadati</taxon>
        <taxon>Acidobacteriota</taxon>
        <taxon>Terriglobia</taxon>
        <taxon>Bryobacterales</taxon>
        <taxon>Solibacteraceae</taxon>
        <taxon>Candidatus Solibacter</taxon>
    </lineage>
</organism>
<name>Q01S55_SOLUE</name>
<dbReference type="OrthoDB" id="275124at2"/>
<dbReference type="InterPro" id="IPR031009">
    <property type="entry name" value="Tcm_partner"/>
</dbReference>
<dbReference type="InterPro" id="IPR054339">
    <property type="entry name" value="GMT_wHTH"/>
</dbReference>
<dbReference type="STRING" id="234267.Acid_6593"/>
<dbReference type="KEGG" id="sus:Acid_6593"/>
<feature type="compositionally biased region" description="Basic and acidic residues" evidence="1">
    <location>
        <begin position="349"/>
        <end position="366"/>
    </location>
</feature>
<dbReference type="NCBIfam" id="TIGR04474">
    <property type="entry name" value="tcm_partner"/>
    <property type="match status" value="1"/>
</dbReference>
<evidence type="ECO:0000256" key="1">
    <source>
        <dbReference type="SAM" id="MobiDB-lite"/>
    </source>
</evidence>
<protein>
    <recommendedName>
        <fullName evidence="2">GMT-like wHTH domain-containing protein</fullName>
    </recommendedName>
</protein>
<evidence type="ECO:0000259" key="2">
    <source>
        <dbReference type="Pfam" id="PF22560"/>
    </source>
</evidence>
<accession>Q01S55</accession>